<dbReference type="InterPro" id="IPR003759">
    <property type="entry name" value="Cbl-bd_cap"/>
</dbReference>
<dbReference type="PROSITE" id="PS51337">
    <property type="entry name" value="B12_BINDING_NTER"/>
    <property type="match status" value="1"/>
</dbReference>
<keyword evidence="2" id="KW-0479">Metal-binding</keyword>
<dbReference type="InterPro" id="IPR006158">
    <property type="entry name" value="Cobalamin-bd"/>
</dbReference>
<dbReference type="FunFam" id="3.40.50.280:FF:000003">
    <property type="entry name" value="Dimethylamine methyltransferase corrinoid protein"/>
    <property type="match status" value="1"/>
</dbReference>
<evidence type="ECO:0000313" key="7">
    <source>
        <dbReference type="Proteomes" id="UP000192738"/>
    </source>
</evidence>
<dbReference type="RefSeq" id="WP_084573771.1">
    <property type="nucleotide sequence ID" value="NZ_CP155572.1"/>
</dbReference>
<reference evidence="6 7" key="1">
    <citation type="submission" date="2017-04" db="EMBL/GenBank/DDBJ databases">
        <authorList>
            <person name="Afonso C.L."/>
            <person name="Miller P.J."/>
            <person name="Scott M.A."/>
            <person name="Spackman E."/>
            <person name="Goraichik I."/>
            <person name="Dimitrov K.M."/>
            <person name="Suarez D.L."/>
            <person name="Swayne D.E."/>
        </authorList>
    </citation>
    <scope>NUCLEOTIDE SEQUENCE [LARGE SCALE GENOMIC DNA]</scope>
    <source>
        <strain evidence="6 7">DSM 5090</strain>
    </source>
</reference>
<dbReference type="SUPFAM" id="SSF52242">
    <property type="entry name" value="Cobalamin (vitamin B12)-binding domain"/>
    <property type="match status" value="1"/>
</dbReference>
<dbReference type="Proteomes" id="UP000192738">
    <property type="component" value="Unassembled WGS sequence"/>
</dbReference>
<dbReference type="STRING" id="112901.SAMN04488500_101254"/>
<accession>A0A1W1YCV5</accession>
<evidence type="ECO:0000256" key="2">
    <source>
        <dbReference type="ARBA" id="ARBA00022723"/>
    </source>
</evidence>
<dbReference type="PANTHER" id="PTHR45833">
    <property type="entry name" value="METHIONINE SYNTHASE"/>
    <property type="match status" value="1"/>
</dbReference>
<dbReference type="PANTHER" id="PTHR45833:SF1">
    <property type="entry name" value="METHIONINE SYNTHASE"/>
    <property type="match status" value="1"/>
</dbReference>
<comment type="similarity">
    <text evidence="1">Belongs to the methylamine corrinoid protein family.</text>
</comment>
<feature type="domain" description="B12-binding" evidence="4">
    <location>
        <begin position="88"/>
        <end position="210"/>
    </location>
</feature>
<keyword evidence="7" id="KW-1185">Reference proteome</keyword>
<dbReference type="Gene3D" id="1.10.1240.10">
    <property type="entry name" value="Methionine synthase domain"/>
    <property type="match status" value="1"/>
</dbReference>
<dbReference type="AlphaFoldDB" id="A0A1W1YCV5"/>
<keyword evidence="6" id="KW-0808">Transferase</keyword>
<dbReference type="SUPFAM" id="SSF47644">
    <property type="entry name" value="Methionine synthase domain"/>
    <property type="match status" value="1"/>
</dbReference>
<proteinExistence type="inferred from homology"/>
<evidence type="ECO:0000256" key="3">
    <source>
        <dbReference type="ARBA" id="ARBA00023285"/>
    </source>
</evidence>
<organism evidence="6 7">
    <name type="scientific">Sporomusa malonica</name>
    <dbReference type="NCBI Taxonomy" id="112901"/>
    <lineage>
        <taxon>Bacteria</taxon>
        <taxon>Bacillati</taxon>
        <taxon>Bacillota</taxon>
        <taxon>Negativicutes</taxon>
        <taxon>Selenomonadales</taxon>
        <taxon>Sporomusaceae</taxon>
        <taxon>Sporomusa</taxon>
    </lineage>
</organism>
<dbReference type="SMART" id="SM01018">
    <property type="entry name" value="B12-binding_2"/>
    <property type="match status" value="1"/>
</dbReference>
<dbReference type="Gene3D" id="3.40.50.280">
    <property type="entry name" value="Cobalamin-binding domain"/>
    <property type="match status" value="1"/>
</dbReference>
<dbReference type="GO" id="GO:0032259">
    <property type="term" value="P:methylation"/>
    <property type="evidence" value="ECO:0007669"/>
    <property type="project" value="UniProtKB-KW"/>
</dbReference>
<keyword evidence="3" id="KW-0170">Cobalt</keyword>
<dbReference type="Pfam" id="PF02607">
    <property type="entry name" value="B12-binding_2"/>
    <property type="match status" value="1"/>
</dbReference>
<dbReference type="PROSITE" id="PS51332">
    <property type="entry name" value="B12_BINDING"/>
    <property type="match status" value="1"/>
</dbReference>
<feature type="domain" description="B12-binding N-terminal" evidence="5">
    <location>
        <begin position="1"/>
        <end position="88"/>
    </location>
</feature>
<dbReference type="GO" id="GO:0005829">
    <property type="term" value="C:cytosol"/>
    <property type="evidence" value="ECO:0007669"/>
    <property type="project" value="TreeGrafter"/>
</dbReference>
<dbReference type="GO" id="GO:0046872">
    <property type="term" value="F:metal ion binding"/>
    <property type="evidence" value="ECO:0007669"/>
    <property type="project" value="UniProtKB-KW"/>
</dbReference>
<keyword evidence="6" id="KW-0489">Methyltransferase</keyword>
<dbReference type="InterPro" id="IPR050554">
    <property type="entry name" value="Met_Synthase/Corrinoid"/>
</dbReference>
<dbReference type="EMBL" id="FWXI01000001">
    <property type="protein sequence ID" value="SMC33986.1"/>
    <property type="molecule type" value="Genomic_DNA"/>
</dbReference>
<protein>
    <submittedName>
        <fullName evidence="6">5-methyltetrahydrofolate--homocysteine methyltransferase</fullName>
    </submittedName>
</protein>
<evidence type="ECO:0000313" key="6">
    <source>
        <dbReference type="EMBL" id="SMC33986.1"/>
    </source>
</evidence>
<dbReference type="InterPro" id="IPR036724">
    <property type="entry name" value="Cobalamin-bd_sf"/>
</dbReference>
<dbReference type="Pfam" id="PF02310">
    <property type="entry name" value="B12-binding"/>
    <property type="match status" value="1"/>
</dbReference>
<dbReference type="GO" id="GO:0008705">
    <property type="term" value="F:methionine synthase activity"/>
    <property type="evidence" value="ECO:0007669"/>
    <property type="project" value="TreeGrafter"/>
</dbReference>
<dbReference type="GO" id="GO:0031419">
    <property type="term" value="F:cobalamin binding"/>
    <property type="evidence" value="ECO:0007669"/>
    <property type="project" value="InterPro"/>
</dbReference>
<sequence length="210" mass="22378">MANFEELSKSVISGNLAKVKKITQTLIDEGVSPLDIINQGLIGGMSVVGARFKNGEMFVPEVLVAARSMTAGIELVKPLISAENMPSAGKVMLGTVKGDLHDIGKNLVGMMLESRGYSIINVGMDVSPEKFVQLLKEHKPDVLGMCALLTTTMLHMKDTIELMKEEGIRDQVKVIVGGAPLSQDFADECGADGYAQDAGSAVDLCNRLLA</sequence>
<dbReference type="CDD" id="cd02070">
    <property type="entry name" value="corrinoid_protein_B12-BD"/>
    <property type="match status" value="1"/>
</dbReference>
<evidence type="ECO:0000259" key="5">
    <source>
        <dbReference type="PROSITE" id="PS51337"/>
    </source>
</evidence>
<dbReference type="InterPro" id="IPR036594">
    <property type="entry name" value="Meth_synthase_dom"/>
</dbReference>
<dbReference type="GO" id="GO:0050667">
    <property type="term" value="P:homocysteine metabolic process"/>
    <property type="evidence" value="ECO:0007669"/>
    <property type="project" value="TreeGrafter"/>
</dbReference>
<name>A0A1W1YCV5_9FIRM</name>
<evidence type="ECO:0000256" key="1">
    <source>
        <dbReference type="ARBA" id="ARBA00010854"/>
    </source>
</evidence>
<dbReference type="GO" id="GO:0046653">
    <property type="term" value="P:tetrahydrofolate metabolic process"/>
    <property type="evidence" value="ECO:0007669"/>
    <property type="project" value="TreeGrafter"/>
</dbReference>
<evidence type="ECO:0000259" key="4">
    <source>
        <dbReference type="PROSITE" id="PS51332"/>
    </source>
</evidence>
<dbReference type="OrthoDB" id="9783599at2"/>
<gene>
    <name evidence="6" type="ORF">SAMN04488500_101254</name>
</gene>